<dbReference type="Pfam" id="PF11698">
    <property type="entry name" value="V-ATPase_H_C"/>
    <property type="match status" value="1"/>
</dbReference>
<dbReference type="FunFam" id="1.25.10.10:FF:000067">
    <property type="entry name" value="V-type proton ATPase subunit H"/>
    <property type="match status" value="1"/>
</dbReference>
<proteinExistence type="inferred from homology"/>
<feature type="region of interest" description="Disordered" evidence="6">
    <location>
        <begin position="501"/>
        <end position="534"/>
    </location>
</feature>
<evidence type="ECO:0000256" key="1">
    <source>
        <dbReference type="ARBA" id="ARBA00008613"/>
    </source>
</evidence>
<dbReference type="InterPro" id="IPR004908">
    <property type="entry name" value="ATPase_V1-cplx_hsu"/>
</dbReference>
<dbReference type="InterPro" id="IPR038497">
    <property type="entry name" value="ATPase_V1-cplx_hsu_C_sf"/>
</dbReference>
<feature type="domain" description="ATPase V1 complex subunit H C-terminal" evidence="7">
    <location>
        <begin position="385"/>
        <end position="491"/>
    </location>
</feature>
<evidence type="ECO:0000259" key="7">
    <source>
        <dbReference type="Pfam" id="PF11698"/>
    </source>
</evidence>
<organism evidence="8 9">
    <name type="scientific">Varroa destructor</name>
    <name type="common">Honeybee mite</name>
    <dbReference type="NCBI Taxonomy" id="109461"/>
    <lineage>
        <taxon>Eukaryota</taxon>
        <taxon>Metazoa</taxon>
        <taxon>Ecdysozoa</taxon>
        <taxon>Arthropoda</taxon>
        <taxon>Chelicerata</taxon>
        <taxon>Arachnida</taxon>
        <taxon>Acari</taxon>
        <taxon>Parasitiformes</taxon>
        <taxon>Mesostigmata</taxon>
        <taxon>Gamasina</taxon>
        <taxon>Dermanyssoidea</taxon>
        <taxon>Varroidae</taxon>
        <taxon>Varroa</taxon>
    </lineage>
</organism>
<evidence type="ECO:0000256" key="4">
    <source>
        <dbReference type="ARBA" id="ARBA00023065"/>
    </source>
</evidence>
<dbReference type="GeneID" id="111253341"/>
<dbReference type="GO" id="GO:0000221">
    <property type="term" value="C:vacuolar proton-transporting V-type ATPase, V1 domain"/>
    <property type="evidence" value="ECO:0007669"/>
    <property type="project" value="InterPro"/>
</dbReference>
<comment type="function">
    <text evidence="5">Subunit of the V1 complex of vacuolar(H+)-ATPase (V-ATPase), a multisubunit enzyme composed of a peripheral complex (V1) that hydrolyzes ATP and a membrane integral complex (V0) that translocates protons. V-ATPase is responsible for acidifying and maintaining the pH of intracellular compartments and in some cell types, is targeted to the plasma membrane, where it is responsible for acidifying the extracellular environment. Subunit H is essential for V-ATPase activity, but not for the assembly of the complex.</text>
</comment>
<dbReference type="Gene3D" id="1.25.10.10">
    <property type="entry name" value="Leucine-rich Repeat Variant"/>
    <property type="match status" value="1"/>
</dbReference>
<dbReference type="RefSeq" id="XP_022668331.1">
    <property type="nucleotide sequence ID" value="XM_022812596.1"/>
</dbReference>
<dbReference type="InterPro" id="IPR016024">
    <property type="entry name" value="ARM-type_fold"/>
</dbReference>
<name>A0A7M7KN50_VARDE</name>
<dbReference type="FunCoup" id="A0A7M7KN50">
    <property type="interactions" value="2148"/>
</dbReference>
<keyword evidence="4" id="KW-0406">Ion transport</keyword>
<dbReference type="AlphaFoldDB" id="A0A7M7KN50"/>
<dbReference type="Pfam" id="PF03224">
    <property type="entry name" value="V-ATPase_H_N"/>
    <property type="match status" value="1"/>
</dbReference>
<dbReference type="Proteomes" id="UP000594260">
    <property type="component" value="Unplaced"/>
</dbReference>
<evidence type="ECO:0000256" key="3">
    <source>
        <dbReference type="ARBA" id="ARBA00022781"/>
    </source>
</evidence>
<dbReference type="SUPFAM" id="SSF48371">
    <property type="entry name" value="ARM repeat"/>
    <property type="match status" value="1"/>
</dbReference>
<accession>A0A7M7KN50</accession>
<evidence type="ECO:0000256" key="6">
    <source>
        <dbReference type="SAM" id="MobiDB-lite"/>
    </source>
</evidence>
<protein>
    <recommendedName>
        <fullName evidence="7">ATPase V1 complex subunit H C-terminal domain-containing protein</fullName>
    </recommendedName>
</protein>
<dbReference type="InParanoid" id="A0A7M7KN50"/>
<dbReference type="GO" id="GO:0005765">
    <property type="term" value="C:lysosomal membrane"/>
    <property type="evidence" value="ECO:0007669"/>
    <property type="project" value="TreeGrafter"/>
</dbReference>
<keyword evidence="2" id="KW-0813">Transport</keyword>
<dbReference type="CTD" id="34997"/>
<evidence type="ECO:0000256" key="5">
    <source>
        <dbReference type="ARBA" id="ARBA00046225"/>
    </source>
</evidence>
<dbReference type="PANTHER" id="PTHR10698:SF0">
    <property type="entry name" value="V-TYPE PROTON ATPASE SUBUNIT H"/>
    <property type="match status" value="1"/>
</dbReference>
<dbReference type="OMA" id="HSGHLRW"/>
<dbReference type="InterPro" id="IPR011987">
    <property type="entry name" value="ATPase_V1-cplx_hsu_C"/>
</dbReference>
<dbReference type="KEGG" id="vde:111253341"/>
<keyword evidence="9" id="KW-1185">Reference proteome</keyword>
<sequence>MNHRPPAKQLRGFKMTKYAIKEEQHDQVLQVFMETAQTYRRLSTAHRRTSIVDEFVKDQRMGVVAVNSLLHQKALDIKQQNVNWASYKQMHMITQDDYQFLTSYEQATNAEARTKLLSTEQARQQCAKTLCSLVANISKDQTVQYLLILIDDMLEESPDRVDLFRDYTRKHKESVYAPFLDLLGRQDGFIANMAARIIAKIACNGRLRMEDPDLSKYLIWLRNQLKLPNNEYVQSAARCLQMMLRIDDYRKPFDAVNGINTIVEVLRVGQLNFQMQYQCTFCLWVLAFNGPLCARMSQMNIVPVLADLLTQSQKEKVTRIVLATLRNFLEKPEEPSIVRENSINMIQCKVLKNLVNLQQNPREDPDVAEDITYLVEKLQILEQDMSSFDEYVNEIKTGRLEWSPVHSSEKFWRENAEKLNEKNYELLKMLISLLESEDPLIVTVAAHDLGEYVRHYPRGKQVIEKLNGKHRVMQLLSHGDPNVRYEALLCSRSSWSTTGSISADRLRTNSKTSRKEPAEVNSPSTQSVLIEPKI</sequence>
<comment type="similarity">
    <text evidence="1">Belongs to the V-ATPase H subunit family.</text>
</comment>
<dbReference type="PANTHER" id="PTHR10698">
    <property type="entry name" value="V-TYPE PROTON ATPASE SUBUNIT H"/>
    <property type="match status" value="1"/>
</dbReference>
<dbReference type="Gene3D" id="1.25.40.150">
    <property type="entry name" value="V-type ATPase, subunit H, C-terminal domain"/>
    <property type="match status" value="1"/>
</dbReference>
<dbReference type="InterPro" id="IPR011989">
    <property type="entry name" value="ARM-like"/>
</dbReference>
<evidence type="ECO:0000313" key="8">
    <source>
        <dbReference type="EnsemblMetazoa" id="XP_022668331"/>
    </source>
</evidence>
<evidence type="ECO:0000313" key="9">
    <source>
        <dbReference type="Proteomes" id="UP000594260"/>
    </source>
</evidence>
<dbReference type="OrthoDB" id="10263554at2759"/>
<dbReference type="GO" id="GO:0046961">
    <property type="term" value="F:proton-transporting ATPase activity, rotational mechanism"/>
    <property type="evidence" value="ECO:0007669"/>
    <property type="project" value="InterPro"/>
</dbReference>
<dbReference type="EnsemblMetazoa" id="XM_022812596">
    <property type="protein sequence ID" value="XP_022668331"/>
    <property type="gene ID" value="LOC111253341"/>
</dbReference>
<keyword evidence="3" id="KW-0375">Hydrogen ion transport</keyword>
<reference evidence="8" key="1">
    <citation type="submission" date="2021-01" db="UniProtKB">
        <authorList>
            <consortium name="EnsemblMetazoa"/>
        </authorList>
    </citation>
    <scope>IDENTIFICATION</scope>
</reference>
<evidence type="ECO:0000256" key="2">
    <source>
        <dbReference type="ARBA" id="ARBA00022448"/>
    </source>
</evidence>